<keyword evidence="7" id="KW-1185">Reference proteome</keyword>
<dbReference type="InterPro" id="IPR029016">
    <property type="entry name" value="GAF-like_dom_sf"/>
</dbReference>
<evidence type="ECO:0000256" key="2">
    <source>
        <dbReference type="ARBA" id="ARBA00022777"/>
    </source>
</evidence>
<accession>A0ABN0UHZ6</accession>
<comment type="caution">
    <text evidence="6">The sequence shown here is derived from an EMBL/GenBank/DDBJ whole genome shotgun (WGS) entry which is preliminary data.</text>
</comment>
<dbReference type="InterPro" id="IPR036388">
    <property type="entry name" value="WH-like_DNA-bd_sf"/>
</dbReference>
<evidence type="ECO:0000256" key="4">
    <source>
        <dbReference type="ARBA" id="ARBA00023163"/>
    </source>
</evidence>
<feature type="domain" description="ANTAR" evidence="5">
    <location>
        <begin position="163"/>
        <end position="224"/>
    </location>
</feature>
<protein>
    <submittedName>
        <fullName evidence="6">GAF and ANTAR domain-containing protein</fullName>
    </submittedName>
</protein>
<keyword evidence="4" id="KW-0804">Transcription</keyword>
<evidence type="ECO:0000313" key="6">
    <source>
        <dbReference type="EMBL" id="GAA0251251.1"/>
    </source>
</evidence>
<reference evidence="6 7" key="1">
    <citation type="journal article" date="2019" name="Int. J. Syst. Evol. Microbiol.">
        <title>The Global Catalogue of Microorganisms (GCM) 10K type strain sequencing project: providing services to taxonomists for standard genome sequencing and annotation.</title>
        <authorList>
            <consortium name="The Broad Institute Genomics Platform"/>
            <consortium name="The Broad Institute Genome Sequencing Center for Infectious Disease"/>
            <person name="Wu L."/>
            <person name="Ma J."/>
        </authorList>
    </citation>
    <scope>NUCLEOTIDE SEQUENCE [LARGE SCALE GENOMIC DNA]</scope>
    <source>
        <strain evidence="6 7">JCM 3380</strain>
    </source>
</reference>
<dbReference type="RefSeq" id="WP_343937250.1">
    <property type="nucleotide sequence ID" value="NZ_BAAABU010000019.1"/>
</dbReference>
<dbReference type="SUPFAM" id="SSF52172">
    <property type="entry name" value="CheY-like"/>
    <property type="match status" value="1"/>
</dbReference>
<sequence length="238" mass="25671">MSGVLERRVAHSLVGLAGVLATGTDEIEFLQEISEHCARTLGAGAAGVLLADPRGSLAVASVSEQCLELHVLLADRDGPALECFHGGEPVSWDRLDRAPSRFTALADRSGYASAWAAPIRAHAQPVGVVAVFHRRRPPDPEHGRLTQAFADMAGLCIPHTATRPRAEVLRERLRALVENHIVVEQAKGVLAALRGGDVDEAFTALRAWARHHRTRVLDVARAVLDRTPEVADLTRRPG</sequence>
<dbReference type="Pfam" id="PF13185">
    <property type="entry name" value="GAF_2"/>
    <property type="match status" value="1"/>
</dbReference>
<dbReference type="Pfam" id="PF03861">
    <property type="entry name" value="ANTAR"/>
    <property type="match status" value="1"/>
</dbReference>
<dbReference type="Proteomes" id="UP001500416">
    <property type="component" value="Unassembled WGS sequence"/>
</dbReference>
<dbReference type="SUPFAM" id="SSF55781">
    <property type="entry name" value="GAF domain-like"/>
    <property type="match status" value="1"/>
</dbReference>
<dbReference type="SMART" id="SM01012">
    <property type="entry name" value="ANTAR"/>
    <property type="match status" value="1"/>
</dbReference>
<dbReference type="PROSITE" id="PS50921">
    <property type="entry name" value="ANTAR"/>
    <property type="match status" value="1"/>
</dbReference>
<dbReference type="InterPro" id="IPR003018">
    <property type="entry name" value="GAF"/>
</dbReference>
<gene>
    <name evidence="6" type="ORF">GCM10010492_59460</name>
</gene>
<keyword evidence="1" id="KW-0808">Transferase</keyword>
<dbReference type="Gene3D" id="3.30.450.40">
    <property type="match status" value="1"/>
</dbReference>
<dbReference type="Gene3D" id="1.10.10.10">
    <property type="entry name" value="Winged helix-like DNA-binding domain superfamily/Winged helix DNA-binding domain"/>
    <property type="match status" value="1"/>
</dbReference>
<evidence type="ECO:0000256" key="1">
    <source>
        <dbReference type="ARBA" id="ARBA00022679"/>
    </source>
</evidence>
<keyword evidence="3" id="KW-0805">Transcription regulation</keyword>
<evidence type="ECO:0000313" key="7">
    <source>
        <dbReference type="Proteomes" id="UP001500416"/>
    </source>
</evidence>
<evidence type="ECO:0000256" key="3">
    <source>
        <dbReference type="ARBA" id="ARBA00023015"/>
    </source>
</evidence>
<name>A0ABN0UHZ6_9PSEU</name>
<keyword evidence="2" id="KW-0418">Kinase</keyword>
<evidence type="ECO:0000259" key="5">
    <source>
        <dbReference type="PROSITE" id="PS50921"/>
    </source>
</evidence>
<dbReference type="InterPro" id="IPR005561">
    <property type="entry name" value="ANTAR"/>
</dbReference>
<dbReference type="InterPro" id="IPR011006">
    <property type="entry name" value="CheY-like_superfamily"/>
</dbReference>
<dbReference type="EMBL" id="BAAABU010000019">
    <property type="protein sequence ID" value="GAA0251251.1"/>
    <property type="molecule type" value="Genomic_DNA"/>
</dbReference>
<dbReference type="SMART" id="SM00065">
    <property type="entry name" value="GAF"/>
    <property type="match status" value="1"/>
</dbReference>
<organism evidence="6 7">
    <name type="scientific">Saccharothrix mutabilis subsp. mutabilis</name>
    <dbReference type="NCBI Taxonomy" id="66855"/>
    <lineage>
        <taxon>Bacteria</taxon>
        <taxon>Bacillati</taxon>
        <taxon>Actinomycetota</taxon>
        <taxon>Actinomycetes</taxon>
        <taxon>Pseudonocardiales</taxon>
        <taxon>Pseudonocardiaceae</taxon>
        <taxon>Saccharothrix</taxon>
    </lineage>
</organism>
<proteinExistence type="predicted"/>